<feature type="chain" id="PRO_5036894208" description="Translocase" evidence="1">
    <location>
        <begin position="21"/>
        <end position="302"/>
    </location>
</feature>
<gene>
    <name evidence="2" type="ORF">KM031_08630</name>
</gene>
<organism evidence="2 3">
    <name type="scientific">Gemmobacter fulvus</name>
    <dbReference type="NCBI Taxonomy" id="2840474"/>
    <lineage>
        <taxon>Bacteria</taxon>
        <taxon>Pseudomonadati</taxon>
        <taxon>Pseudomonadota</taxon>
        <taxon>Alphaproteobacteria</taxon>
        <taxon>Rhodobacterales</taxon>
        <taxon>Paracoccaceae</taxon>
        <taxon>Gemmobacter</taxon>
    </lineage>
</organism>
<reference evidence="2" key="1">
    <citation type="submission" date="2021-06" db="EMBL/GenBank/DDBJ databases">
        <title>Direct submission.</title>
        <authorList>
            <person name="Lee C.-S."/>
            <person name="Jin L."/>
        </authorList>
    </citation>
    <scope>NUCLEOTIDE SEQUENCE</scope>
    <source>
        <strain evidence="2">Con5</strain>
    </source>
</reference>
<evidence type="ECO:0000313" key="3">
    <source>
        <dbReference type="Proteomes" id="UP000679352"/>
    </source>
</evidence>
<keyword evidence="3" id="KW-1185">Reference proteome</keyword>
<dbReference type="KEGG" id="gfu:KM031_08630"/>
<feature type="signal peptide" evidence="1">
    <location>
        <begin position="1"/>
        <end position="20"/>
    </location>
</feature>
<protein>
    <recommendedName>
        <fullName evidence="4">Translocase</fullName>
    </recommendedName>
</protein>
<evidence type="ECO:0000313" key="2">
    <source>
        <dbReference type="EMBL" id="QWK88960.1"/>
    </source>
</evidence>
<dbReference type="Proteomes" id="UP000679352">
    <property type="component" value="Chromosome"/>
</dbReference>
<sequence>MKLQRRIALASALLAIGLGAGHFVQNRTTKAQTLAALPEVTPSSVVPLAAGPEDVASPPSKPALPAAPALAPAAPAPIVSAEACPRQLDLMARDRAMIGLTLIAPCHPAERVVVKHGGMVVTAKTSSTGTLFLDLPGLKANAEVELAFADGTKTAAQIDLPEVAGVQRFAVQWLDQDAFQVHAFENGADYGQKGHVSAADPHRPAPGMASKGGYLTLLGDSTVDLPMLAEIYTYPMAGAAELVVEAAVTEATCGRELLGETLTSRGGAVEVAELTLAMPDCAAAGDILVLKNLVPEMTLAAK</sequence>
<evidence type="ECO:0000256" key="1">
    <source>
        <dbReference type="SAM" id="SignalP"/>
    </source>
</evidence>
<keyword evidence="1" id="KW-0732">Signal</keyword>
<accession>A0A975P343</accession>
<dbReference type="AlphaFoldDB" id="A0A975P343"/>
<proteinExistence type="predicted"/>
<dbReference type="EMBL" id="CP076361">
    <property type="protein sequence ID" value="QWK88960.1"/>
    <property type="molecule type" value="Genomic_DNA"/>
</dbReference>
<evidence type="ECO:0008006" key="4">
    <source>
        <dbReference type="Google" id="ProtNLM"/>
    </source>
</evidence>
<dbReference type="RefSeq" id="WP_215506261.1">
    <property type="nucleotide sequence ID" value="NZ_CP076361.1"/>
</dbReference>
<name>A0A975P343_9RHOB</name>